<dbReference type="AlphaFoldDB" id="A0A6J4T8U2"/>
<feature type="region of interest" description="Disordered" evidence="1">
    <location>
        <begin position="1"/>
        <end position="43"/>
    </location>
</feature>
<feature type="non-terminal residue" evidence="2">
    <location>
        <position position="63"/>
    </location>
</feature>
<organism evidence="2">
    <name type="scientific">uncultured Sphingomonas sp</name>
    <dbReference type="NCBI Taxonomy" id="158754"/>
    <lineage>
        <taxon>Bacteria</taxon>
        <taxon>Pseudomonadati</taxon>
        <taxon>Pseudomonadota</taxon>
        <taxon>Alphaproteobacteria</taxon>
        <taxon>Sphingomonadales</taxon>
        <taxon>Sphingomonadaceae</taxon>
        <taxon>Sphingomonas</taxon>
        <taxon>environmental samples</taxon>
    </lineage>
</organism>
<protein>
    <submittedName>
        <fullName evidence="2">Uncharacterized protein</fullName>
    </submittedName>
</protein>
<name>A0A6J4T8U2_9SPHN</name>
<evidence type="ECO:0000313" key="2">
    <source>
        <dbReference type="EMBL" id="CAA9516219.1"/>
    </source>
</evidence>
<gene>
    <name evidence="2" type="ORF">AVDCRST_MAG09-1916</name>
</gene>
<feature type="non-terminal residue" evidence="2">
    <location>
        <position position="1"/>
    </location>
</feature>
<accession>A0A6J4T8U2</accession>
<proteinExistence type="predicted"/>
<feature type="compositionally biased region" description="Basic residues" evidence="1">
    <location>
        <begin position="8"/>
        <end position="17"/>
    </location>
</feature>
<reference evidence="2" key="1">
    <citation type="submission" date="2020-02" db="EMBL/GenBank/DDBJ databases">
        <authorList>
            <person name="Meier V. D."/>
        </authorList>
    </citation>
    <scope>NUCLEOTIDE SEQUENCE</scope>
    <source>
        <strain evidence="2">AVDCRST_MAG09</strain>
    </source>
</reference>
<evidence type="ECO:0000256" key="1">
    <source>
        <dbReference type="SAM" id="MobiDB-lite"/>
    </source>
</evidence>
<sequence>VDPDVLHRTRCRVPPRRGRGDPDQRPRSVPQCRGGLGKHGRSCSAHAILSRRPCGRKGPAWRV</sequence>
<dbReference type="EMBL" id="CADCVZ010000046">
    <property type="protein sequence ID" value="CAA9516219.1"/>
    <property type="molecule type" value="Genomic_DNA"/>
</dbReference>